<proteinExistence type="predicted"/>
<feature type="transmembrane region" description="Helical" evidence="1">
    <location>
        <begin position="14"/>
        <end position="33"/>
    </location>
</feature>
<gene>
    <name evidence="2" type="ORF">TM448B04448_0011</name>
</gene>
<dbReference type="EMBL" id="MT145079">
    <property type="protein sequence ID" value="QJI03343.1"/>
    <property type="molecule type" value="Genomic_DNA"/>
</dbReference>
<dbReference type="AlphaFoldDB" id="A0A6M3XZU9"/>
<keyword evidence="1" id="KW-0812">Transmembrane</keyword>
<evidence type="ECO:0000256" key="1">
    <source>
        <dbReference type="SAM" id="Phobius"/>
    </source>
</evidence>
<name>A0A6M3XZU9_9ZZZZ</name>
<keyword evidence="1" id="KW-1133">Transmembrane helix</keyword>
<keyword evidence="1" id="KW-0472">Membrane</keyword>
<protein>
    <submittedName>
        <fullName evidence="2">Uncharacterized protein</fullName>
    </submittedName>
</protein>
<sequence length="58" mass="6643">MIVSKNLRLKMNNIILICTIFIAISLYLFLRVFNLKKSVKEFLTGAKSVSKLRKEVGV</sequence>
<reference evidence="2" key="1">
    <citation type="submission" date="2020-03" db="EMBL/GenBank/DDBJ databases">
        <title>The deep terrestrial virosphere.</title>
        <authorList>
            <person name="Holmfeldt K."/>
            <person name="Nilsson E."/>
            <person name="Simone D."/>
            <person name="Lopez-Fernandez M."/>
            <person name="Wu X."/>
            <person name="de Brujin I."/>
            <person name="Lundin D."/>
            <person name="Andersson A."/>
            <person name="Bertilsson S."/>
            <person name="Dopson M."/>
        </authorList>
    </citation>
    <scope>NUCLEOTIDE SEQUENCE</scope>
    <source>
        <strain evidence="2">TM448B04448</strain>
    </source>
</reference>
<evidence type="ECO:0000313" key="2">
    <source>
        <dbReference type="EMBL" id="QJI03343.1"/>
    </source>
</evidence>
<accession>A0A6M3XZU9</accession>
<organism evidence="2">
    <name type="scientific">viral metagenome</name>
    <dbReference type="NCBI Taxonomy" id="1070528"/>
    <lineage>
        <taxon>unclassified sequences</taxon>
        <taxon>metagenomes</taxon>
        <taxon>organismal metagenomes</taxon>
    </lineage>
</organism>